<protein>
    <recommendedName>
        <fullName evidence="1">EGF-like domain-containing protein</fullName>
    </recommendedName>
</protein>
<keyword evidence="3" id="KW-1185">Reference proteome</keyword>
<sequence length="408" mass="46115">MTIPMFLGGKIAIDMLLNLETCSDDSTCADSSFCHEGKCVNACDNISCGQNATCQIINHFSSCECLPNFIRNDEGECRKDEKCSDNSTCDDSEFCFEGKCVNACYNKLCGENEGCQIFKHNSTCECLHDFIRDNEGECKKIKKCGRDEDCNSSELCANGMCIIGCNDKCDTNEICQGKNRTFSCECIPNYRRDSDNKCKRQCSYDEICERNKNCQNGFCKTIVIYTERCGLNAVGYRLINKQACTCPRGFGGDPYRHCLKRCKTNYECEDTEICHKNLCANACLPSLKKCPFRQKCEAKNHTVNCLSEPNEYKSCRFNSNCDKKSYCDAGHSLCMPLCDPQSCDDNYICSEDGIFSNSIELRATNCSCKYSSIFVDNSWKCPKPCYSDEVCEENEYCNDLVCVPRREH</sequence>
<feature type="domain" description="EGF-like" evidence="1">
    <location>
        <begin position="42"/>
        <end position="78"/>
    </location>
</feature>
<organism evidence="2 3">
    <name type="scientific">Microctonus hyperodae</name>
    <name type="common">Parasitoid wasp</name>
    <dbReference type="NCBI Taxonomy" id="165561"/>
    <lineage>
        <taxon>Eukaryota</taxon>
        <taxon>Metazoa</taxon>
        <taxon>Ecdysozoa</taxon>
        <taxon>Arthropoda</taxon>
        <taxon>Hexapoda</taxon>
        <taxon>Insecta</taxon>
        <taxon>Pterygota</taxon>
        <taxon>Neoptera</taxon>
        <taxon>Endopterygota</taxon>
        <taxon>Hymenoptera</taxon>
        <taxon>Apocrita</taxon>
        <taxon>Ichneumonoidea</taxon>
        <taxon>Braconidae</taxon>
        <taxon>Euphorinae</taxon>
        <taxon>Microctonus</taxon>
    </lineage>
</organism>
<dbReference type="PANTHER" id="PTHR22963:SF39">
    <property type="entry name" value="DUMPY"/>
    <property type="match status" value="1"/>
</dbReference>
<comment type="caution">
    <text evidence="2">The sequence shown here is derived from an EMBL/GenBank/DDBJ whole genome shotgun (WGS) entry which is preliminary data.</text>
</comment>
<reference evidence="2" key="1">
    <citation type="journal article" date="2023" name="bioRxiv">
        <title>Scaffold-level genome assemblies of two parasitoid biocontrol wasps reveal the parthenogenesis mechanism and an associated novel virus.</title>
        <authorList>
            <person name="Inwood S."/>
            <person name="Skelly J."/>
            <person name="Guhlin J."/>
            <person name="Harrop T."/>
            <person name="Goldson S."/>
            <person name="Dearden P."/>
        </authorList>
    </citation>
    <scope>NUCLEOTIDE SEQUENCE</scope>
    <source>
        <strain evidence="2">Lincoln</strain>
        <tissue evidence="2">Whole body</tissue>
    </source>
</reference>
<evidence type="ECO:0000313" key="3">
    <source>
        <dbReference type="Proteomes" id="UP001168972"/>
    </source>
</evidence>
<name>A0AA39F236_MICHY</name>
<feature type="domain" description="EGF-like" evidence="1">
    <location>
        <begin position="207"/>
        <end position="259"/>
    </location>
</feature>
<proteinExistence type="predicted"/>
<feature type="domain" description="EGF-like" evidence="1">
    <location>
        <begin position="149"/>
        <end position="199"/>
    </location>
</feature>
<gene>
    <name evidence="2" type="ORF">PV327_009971</name>
</gene>
<reference evidence="2" key="2">
    <citation type="submission" date="2023-03" db="EMBL/GenBank/DDBJ databases">
        <authorList>
            <person name="Inwood S.N."/>
            <person name="Skelly J.G."/>
            <person name="Guhlin J."/>
            <person name="Harrop T.W.R."/>
            <person name="Goldson S.G."/>
            <person name="Dearden P.K."/>
        </authorList>
    </citation>
    <scope>NUCLEOTIDE SEQUENCE</scope>
    <source>
        <strain evidence="2">Lincoln</strain>
        <tissue evidence="2">Whole body</tissue>
    </source>
</reference>
<dbReference type="SMART" id="SM00181">
    <property type="entry name" value="EGF"/>
    <property type="match status" value="4"/>
</dbReference>
<evidence type="ECO:0000259" key="1">
    <source>
        <dbReference type="SMART" id="SM00181"/>
    </source>
</evidence>
<dbReference type="PANTHER" id="PTHR22963">
    <property type="entry name" value="ENDOGLIN-RELATED"/>
    <property type="match status" value="1"/>
</dbReference>
<dbReference type="Proteomes" id="UP001168972">
    <property type="component" value="Unassembled WGS sequence"/>
</dbReference>
<accession>A0AA39F236</accession>
<feature type="domain" description="EGF-like" evidence="1">
    <location>
        <begin position="103"/>
        <end position="139"/>
    </location>
</feature>
<dbReference type="EMBL" id="JAQQBR010001835">
    <property type="protein sequence ID" value="KAK0161509.1"/>
    <property type="molecule type" value="Genomic_DNA"/>
</dbReference>
<evidence type="ECO:0000313" key="2">
    <source>
        <dbReference type="EMBL" id="KAK0161509.1"/>
    </source>
</evidence>
<dbReference type="InterPro" id="IPR000742">
    <property type="entry name" value="EGF"/>
</dbReference>
<dbReference type="AlphaFoldDB" id="A0AA39F236"/>